<dbReference type="AlphaFoldDB" id="A0A0G0L7L3"/>
<dbReference type="SUPFAM" id="SSF64182">
    <property type="entry name" value="DHH phosphoesterases"/>
    <property type="match status" value="1"/>
</dbReference>
<evidence type="ECO:0000259" key="1">
    <source>
        <dbReference type="Pfam" id="PF02272"/>
    </source>
</evidence>
<dbReference type="Pfam" id="PF02272">
    <property type="entry name" value="DHHA1"/>
    <property type="match status" value="1"/>
</dbReference>
<feature type="domain" description="DHHA1" evidence="1">
    <location>
        <begin position="220"/>
        <end position="267"/>
    </location>
</feature>
<dbReference type="Gene3D" id="3.10.310.30">
    <property type="match status" value="1"/>
</dbReference>
<dbReference type="InterPro" id="IPR052968">
    <property type="entry name" value="Nucleotide_metab_enz"/>
</dbReference>
<dbReference type="GO" id="GO:0003676">
    <property type="term" value="F:nucleic acid binding"/>
    <property type="evidence" value="ECO:0007669"/>
    <property type="project" value="InterPro"/>
</dbReference>
<reference evidence="2 3" key="1">
    <citation type="journal article" date="2015" name="Nature">
        <title>rRNA introns, odd ribosomes, and small enigmatic genomes across a large radiation of phyla.</title>
        <authorList>
            <person name="Brown C.T."/>
            <person name="Hug L.A."/>
            <person name="Thomas B.C."/>
            <person name="Sharon I."/>
            <person name="Castelle C.J."/>
            <person name="Singh A."/>
            <person name="Wilkins M.J."/>
            <person name="Williams K.H."/>
            <person name="Banfield J.F."/>
        </authorList>
    </citation>
    <scope>NUCLEOTIDE SEQUENCE [LARGE SCALE GENOMIC DNA]</scope>
</reference>
<dbReference type="PANTHER" id="PTHR42146:SF1">
    <property type="entry name" value="OLIGORIBONUCLEASE NRNB"/>
    <property type="match status" value="1"/>
</dbReference>
<accession>A0A0G0L7L3</accession>
<comment type="caution">
    <text evidence="2">The sequence shown here is derived from an EMBL/GenBank/DDBJ whole genome shotgun (WGS) entry which is preliminary data.</text>
</comment>
<dbReference type="InterPro" id="IPR038763">
    <property type="entry name" value="DHH_sf"/>
</dbReference>
<gene>
    <name evidence="2" type="ORF">UT12_C0029G0005</name>
</gene>
<dbReference type="Proteomes" id="UP000034893">
    <property type="component" value="Unassembled WGS sequence"/>
</dbReference>
<evidence type="ECO:0000313" key="2">
    <source>
        <dbReference type="EMBL" id="KKQ88018.1"/>
    </source>
</evidence>
<protein>
    <recommendedName>
        <fullName evidence="1">DHHA1 domain-containing protein</fullName>
    </recommendedName>
</protein>
<name>A0A0G0L7L3_9BACT</name>
<proteinExistence type="predicted"/>
<dbReference type="PANTHER" id="PTHR42146">
    <property type="entry name" value="3',5'-CYCLIC-NUCLEOTIDE PHOSPHODIESTERASE"/>
    <property type="match status" value="1"/>
</dbReference>
<organism evidence="2 3">
    <name type="scientific">Candidatus Curtissbacteria bacterium GW2011_GWC2_38_9</name>
    <dbReference type="NCBI Taxonomy" id="1618414"/>
    <lineage>
        <taxon>Bacteria</taxon>
        <taxon>Candidatus Curtissiibacteriota</taxon>
    </lineage>
</organism>
<sequence>MLKDTIVIYHKDCPDGFSAAWAAWKKIGDGASYLAILHADPMPVLKNKNLFFLDIAYPEKDFKKLVHENKSVVLIDHHPTNQNLPKYAPGSLFSLAHSGAYLAWKYFHKKSAPRLISYVEDYDLWKFNLPNSRELNSYIETKEYNFKEWDRLAADFERKDLRKKFGAFGKAILDYKKSRVRDLASNAEVVDFFGHKVLAVNSSELVDDLGHFLALKKPPFAIIWHKRGKFFKVSMRSINFDVRKIAEKFPIGGGHREAAGFSIPANKKLPWKSLKK</sequence>
<dbReference type="InterPro" id="IPR003156">
    <property type="entry name" value="DHHA1_dom"/>
</dbReference>
<dbReference type="EMBL" id="LBVP01000029">
    <property type="protein sequence ID" value="KKQ88018.1"/>
    <property type="molecule type" value="Genomic_DNA"/>
</dbReference>
<evidence type="ECO:0000313" key="3">
    <source>
        <dbReference type="Proteomes" id="UP000034893"/>
    </source>
</evidence>